<reference evidence="10 12" key="1">
    <citation type="submission" date="2006-04" db="EMBL/GenBank/DDBJ databases">
        <authorList>
            <person name="Nierman W.C."/>
        </authorList>
    </citation>
    <scope>NUCLEOTIDE SEQUENCE [LARGE SCALE GENOMIC DNA]</scope>
    <source>
        <strain evidence="10 12">DW4/3-1</strain>
    </source>
</reference>
<dbReference type="Pfam" id="PF21394">
    <property type="entry name" value="Beta-ketacyl_N"/>
    <property type="match status" value="1"/>
</dbReference>
<dbReference type="InterPro" id="IPR050091">
    <property type="entry name" value="PKS_NRPS_Biosynth_Enz"/>
</dbReference>
<evidence type="ECO:0000313" key="9">
    <source>
        <dbReference type="EMBL" id="ADO71772.1"/>
    </source>
</evidence>
<dbReference type="InterPro" id="IPR020806">
    <property type="entry name" value="PKS_PP-bd"/>
</dbReference>
<dbReference type="SUPFAM" id="SSF55048">
    <property type="entry name" value="Probable ACP-binding domain of malonyl-CoA ACP transacylase"/>
    <property type="match status" value="1"/>
</dbReference>
<dbReference type="KEGG" id="sur:STAUR_3984"/>
<evidence type="ECO:0000256" key="2">
    <source>
        <dbReference type="ARBA" id="ARBA00022553"/>
    </source>
</evidence>
<dbReference type="Pfam" id="PF16197">
    <property type="entry name" value="KAsynt_C_assoc"/>
    <property type="match status" value="1"/>
</dbReference>
<dbReference type="GO" id="GO:0031177">
    <property type="term" value="F:phosphopantetheine binding"/>
    <property type="evidence" value="ECO:0007669"/>
    <property type="project" value="InterPro"/>
</dbReference>
<dbReference type="GO" id="GO:0006633">
    <property type="term" value="P:fatty acid biosynthetic process"/>
    <property type="evidence" value="ECO:0007669"/>
    <property type="project" value="InterPro"/>
</dbReference>
<dbReference type="SUPFAM" id="SSF47336">
    <property type="entry name" value="ACP-like"/>
    <property type="match status" value="1"/>
</dbReference>
<dbReference type="PROSITE" id="PS00012">
    <property type="entry name" value="PHOSPHOPANTETHEINE"/>
    <property type="match status" value="1"/>
</dbReference>
<dbReference type="FunFam" id="3.40.366.10:FF:000002">
    <property type="entry name" value="Probable polyketide synthase 2"/>
    <property type="match status" value="1"/>
</dbReference>
<dbReference type="RefSeq" id="WP_002619013.1">
    <property type="nucleotide sequence ID" value="NC_014623.1"/>
</dbReference>
<dbReference type="Proteomes" id="UP000001351">
    <property type="component" value="Chromosome"/>
</dbReference>
<evidence type="ECO:0000259" key="8">
    <source>
        <dbReference type="PROSITE" id="PS52019"/>
    </source>
</evidence>
<dbReference type="InterPro" id="IPR016036">
    <property type="entry name" value="Malonyl_transacylase_ACP-bd"/>
</dbReference>
<dbReference type="Pfam" id="PF08659">
    <property type="entry name" value="KR"/>
    <property type="match status" value="1"/>
</dbReference>
<feature type="domain" description="PKS/mFAS DH" evidence="8">
    <location>
        <begin position="928"/>
        <end position="1218"/>
    </location>
</feature>
<dbReference type="SUPFAM" id="SSF53901">
    <property type="entry name" value="Thiolase-like"/>
    <property type="match status" value="1"/>
</dbReference>
<organism evidence="10 12">
    <name type="scientific">Stigmatella aurantiaca (strain DW4/3-1)</name>
    <dbReference type="NCBI Taxonomy" id="378806"/>
    <lineage>
        <taxon>Bacteria</taxon>
        <taxon>Pseudomonadati</taxon>
        <taxon>Myxococcota</taxon>
        <taxon>Myxococcia</taxon>
        <taxon>Myxococcales</taxon>
        <taxon>Cystobacterineae</taxon>
        <taxon>Archangiaceae</taxon>
        <taxon>Stigmatella</taxon>
    </lineage>
</organism>
<evidence type="ECO:0000256" key="4">
    <source>
        <dbReference type="ARBA" id="ARBA00054155"/>
    </source>
</evidence>
<dbReference type="Pfam" id="PF14765">
    <property type="entry name" value="PS-DH"/>
    <property type="match status" value="1"/>
</dbReference>
<dbReference type="GO" id="GO:0004312">
    <property type="term" value="F:fatty acid synthase activity"/>
    <property type="evidence" value="ECO:0007669"/>
    <property type="project" value="TreeGrafter"/>
</dbReference>
<dbReference type="Gene3D" id="3.10.129.110">
    <property type="entry name" value="Polyketide synthase dehydratase"/>
    <property type="match status" value="1"/>
</dbReference>
<evidence type="ECO:0000256" key="5">
    <source>
        <dbReference type="PROSITE-ProRule" id="PRU01363"/>
    </source>
</evidence>
<evidence type="ECO:0000259" key="7">
    <source>
        <dbReference type="PROSITE" id="PS52004"/>
    </source>
</evidence>
<dbReference type="InterPro" id="IPR018201">
    <property type="entry name" value="Ketoacyl_synth_AS"/>
</dbReference>
<reference evidence="9 11" key="2">
    <citation type="journal article" date="2011" name="Mol. Biol. Evol.">
        <title>Comparative genomic analysis of fruiting body formation in Myxococcales.</title>
        <authorList>
            <person name="Huntley S."/>
            <person name="Hamann N."/>
            <person name="Wegener-Feldbrugge S."/>
            <person name="Treuner-Lange A."/>
            <person name="Kube M."/>
            <person name="Reinhardt R."/>
            <person name="Klages S."/>
            <person name="Muller R."/>
            <person name="Ronning C.M."/>
            <person name="Nierman W.C."/>
            <person name="Sogaard-Andersen L."/>
        </authorList>
    </citation>
    <scope>NUCLEOTIDE SEQUENCE [LARGE SCALE GENOMIC DNA]</scope>
    <source>
        <strain evidence="9 11">DW4/3-1</strain>
    </source>
</reference>
<protein>
    <submittedName>
        <fullName evidence="10">Oxidoreductase, short chain dehydrogenase/reductase family</fullName>
    </submittedName>
    <submittedName>
        <fullName evidence="9">Polyketide synthase</fullName>
    </submittedName>
</protein>
<dbReference type="PROSITE" id="PS52019">
    <property type="entry name" value="PKS_MFAS_DH"/>
    <property type="match status" value="1"/>
</dbReference>
<dbReference type="InterPro" id="IPR014031">
    <property type="entry name" value="Ketoacyl_synth_C"/>
</dbReference>
<evidence type="ECO:0000313" key="12">
    <source>
        <dbReference type="Proteomes" id="UP000032702"/>
    </source>
</evidence>
<dbReference type="CDD" id="cd00833">
    <property type="entry name" value="PKS"/>
    <property type="match status" value="1"/>
</dbReference>
<dbReference type="InterPro" id="IPR001227">
    <property type="entry name" value="Ac_transferase_dom_sf"/>
</dbReference>
<evidence type="ECO:0000313" key="11">
    <source>
        <dbReference type="Proteomes" id="UP000001351"/>
    </source>
</evidence>
<dbReference type="PANTHER" id="PTHR43775">
    <property type="entry name" value="FATTY ACID SYNTHASE"/>
    <property type="match status" value="1"/>
</dbReference>
<dbReference type="SMART" id="SM00826">
    <property type="entry name" value="PKS_DH"/>
    <property type="match status" value="1"/>
</dbReference>
<dbReference type="Gene3D" id="3.40.50.720">
    <property type="entry name" value="NAD(P)-binding Rossmann-like Domain"/>
    <property type="match status" value="1"/>
</dbReference>
<dbReference type="EMBL" id="CP002271">
    <property type="protein sequence ID" value="ADO71772.1"/>
    <property type="molecule type" value="Genomic_DNA"/>
</dbReference>
<dbReference type="eggNOG" id="COG3321">
    <property type="taxonomic scope" value="Bacteria"/>
</dbReference>
<comment type="function">
    <text evidence="4">Involved in production of the polyketide antibiotic thailandamide.</text>
</comment>
<dbReference type="SMART" id="SM00825">
    <property type="entry name" value="PKS_KS"/>
    <property type="match status" value="1"/>
</dbReference>
<dbReference type="InterPro" id="IPR057326">
    <property type="entry name" value="KR_dom"/>
</dbReference>
<dbReference type="Pfam" id="PF00109">
    <property type="entry name" value="ketoacyl-synt"/>
    <property type="match status" value="1"/>
</dbReference>
<dbReference type="STRING" id="378806.STAUR_3984"/>
<dbReference type="Gene3D" id="3.40.366.10">
    <property type="entry name" value="Malonyl-Coenzyme A Acyl Carrier Protein, domain 2"/>
    <property type="match status" value="1"/>
</dbReference>
<keyword evidence="11" id="KW-1185">Reference proteome</keyword>
<dbReference type="SMART" id="SM00823">
    <property type="entry name" value="PKS_PP"/>
    <property type="match status" value="1"/>
</dbReference>
<dbReference type="InterPro" id="IPR014043">
    <property type="entry name" value="Acyl_transferase_dom"/>
</dbReference>
<dbReference type="InterPro" id="IPR020841">
    <property type="entry name" value="PKS_Beta-ketoAc_synthase_dom"/>
</dbReference>
<evidence type="ECO:0000256" key="1">
    <source>
        <dbReference type="ARBA" id="ARBA00022450"/>
    </source>
</evidence>
<dbReference type="EMBL" id="AAMD01000230">
    <property type="protein sequence ID" value="EAU62513.1"/>
    <property type="molecule type" value="Genomic_DNA"/>
</dbReference>
<feature type="domain" description="Carrier" evidence="6">
    <location>
        <begin position="1732"/>
        <end position="1806"/>
    </location>
</feature>
<dbReference type="InterPro" id="IPR020807">
    <property type="entry name" value="PKS_DH"/>
</dbReference>
<evidence type="ECO:0000256" key="3">
    <source>
        <dbReference type="ARBA" id="ARBA00022679"/>
    </source>
</evidence>
<dbReference type="Gene3D" id="1.10.1200.10">
    <property type="entry name" value="ACP-like"/>
    <property type="match status" value="1"/>
</dbReference>
<dbReference type="PROSITE" id="PS50075">
    <property type="entry name" value="CARRIER"/>
    <property type="match status" value="1"/>
</dbReference>
<name>Q08PV3_STIAD</name>
<dbReference type="eggNOG" id="COG0236">
    <property type="taxonomic scope" value="Bacteria"/>
</dbReference>
<sequence length="1851" mass="200332">MNDASSMSTVKRALLAVQEMKARLDAVTRAQTEPIAIIGLGCRLPGGASTPEAFWKLIESGTDAVTRVPSERWETETSEEDGAHPEQRSMRWGAFLKERMELFDPEFFGISPREAVLLDPQQRLVLEVTWEALERAGLIPEQLMGSRTGVFLGLMTDDYKQACYADPEQHDVYTFTGNGHCFPPGRLSYVLGLQGPSLAVDTACSSSLVSVHLACQSLRSGESTMAIAGGVSLHLSQTTMRVVARTQALSPDGRCKTFDAQANGYARGEGCGIVILKRLSDAQAAGDRILALIRGSAVNQDGRSTGLTAPNVLAQKAMLLAALDNARVSASDISYVETHGTGTSLGDPIEVQALTEVIGAPRPDGSSCVLGAVKSNIGHLEAAAGVTGLIKAVLCLQHQAIPGNLHFKRLNPRIQLEGTPFLIPTRTLPWAKGPKRRFAGVSGFGMSGTNAHLILEEAPDSEAPAPESSLPERVLLLSARSGPALDALARQYVHFLGPDGEGSSFSERDIAFSASLRRSHSKHRLALVGQSKLEWRQSLQAFLSGDAPSSLSRSEVSSDKPRVVFVFPGQGSQWEGMARRLLLQEPVFRQSLEACDAAFRSETDFSLLQQLESPGPLFSRIDFIQPALFALSVGLASLWKHWGVLPDAVLGHSMGEVAAAHIAGALSLQDASRIICRRSRIMRRMSGKGAMALVELPLDEARSALSGFESSLSIAVSNGPRSTVLSGDTQSLESVLSLLERRGVFCRRIKVDVASHSPHMDALRDELLSALSGIQASSPSVHMLSTVTASPLLQGHLSPDYWVRNLRQPVLFFQGLQHLLSSGHDVFLEMSPHPILLPSIQEALKDSPKGLALSSLRRDHDDRRSLLESAASLHTYGLSLSWPLILGSSGNPVPLPTYQWQRERFWVEETHTEPQMRGPVSRPQGKDHALLGRPFSLSVLPGVRGWENTVSTTTLPYLDDHRVQGEAVMPIAAYVEMGLAAGTVAFGNKPYVLEGAAFERMLALPAKQARTVQVVLTEKNGGEASFQVSSQTEPGAAWARHATAQLRPLSAPPEPALGEEPRLIRQRCTDAIDVGEGYRSLQEQGLEYGPNFQGVQELWRNHHEVLGRVRLPESAAQKATGYQLHPALLDACLQSFGVLLPSLDGSGGPRQTFIAAGIESLRVHTRPEREVWAHGRLRPAQKNARTAVWDVSLLSEPGQVLIEVKGLKMHRLEGGVRARPAGEEWLYTLEWKRHPTPERGPEGTGTWLVFSDTAGTGQALAGLLETRGQRCVKAVAADRYEKREPGLFRINAASPEDYRRVLREAFGEAGGCRGIIHLWSLDAAGTEALERAQQVGSQSALLLAQAVVRQGWRDTPKLWLVTQGAQPVNPGEQVSVAQAPLWGFGKALALEHPALQTTLVDVTGENAQAQARALFTELGTSDGEPQVAWRKDGRFLGRLVRGTYEAVGGEPVDLRPDATYLVAGSLNGPASTLARWMVERGARHLVLLGQDGSPETMRPLREDLKQAGATVVVEQADPANQEQVAAALKRVAAHLPVLKGVVHTAPAEAESRTVLALEGDRLRQFLVPQLQIAWNLHTLTSDQTLDFFAFSSSVASLLGFPGQSHVGAAHAFLDALAWHRRGQGLPGLSINWGAFAEAPREGQDSRPAAFGPLEIIEPAQGTAVLERLLSGRATQTAVMRLEARRWAEFYPAASTAPWAELLKAPEPKPADVPGAAGFRETLLQAPPARRQALLEEHLSKQLARVLRMEASRIDRLRALGELGLDSLMSLELRNRLEASLGLKLSVTLLFTYPNLAGLAEYLHGELLPAAAREQPAAQSQTHAAPSQIAEQVEQLSKDELLAFFDKSFGIA</sequence>
<feature type="domain" description="Ketosynthase family 3 (KS3)" evidence="7">
    <location>
        <begin position="32"/>
        <end position="457"/>
    </location>
</feature>
<dbReference type="CDD" id="cd08955">
    <property type="entry name" value="KR_2_FAS_SDR_x"/>
    <property type="match status" value="1"/>
</dbReference>
<proteinExistence type="predicted"/>
<feature type="active site" description="Proton acceptor; for dehydratase activity" evidence="5">
    <location>
        <position position="961"/>
    </location>
</feature>
<dbReference type="GO" id="GO:0004315">
    <property type="term" value="F:3-oxoacyl-[acyl-carrier-protein] synthase activity"/>
    <property type="evidence" value="ECO:0007669"/>
    <property type="project" value="InterPro"/>
</dbReference>
<dbReference type="SMART" id="SM01294">
    <property type="entry name" value="PKS_PP_betabranch"/>
    <property type="match status" value="1"/>
</dbReference>
<keyword evidence="1" id="KW-0596">Phosphopantetheine</keyword>
<dbReference type="Gene3D" id="3.30.70.3290">
    <property type="match status" value="1"/>
</dbReference>
<dbReference type="OrthoDB" id="5476655at2"/>
<dbReference type="InterPro" id="IPR016039">
    <property type="entry name" value="Thiolase-like"/>
</dbReference>
<dbReference type="SUPFAM" id="SSF52151">
    <property type="entry name" value="FabD/lysophospholipase-like"/>
    <property type="match status" value="1"/>
</dbReference>
<gene>
    <name evidence="9" type="primary">ajuG</name>
    <name evidence="9" type="ordered locus">STAUR_3984</name>
    <name evidence="10" type="ORF">STIAU_0241</name>
</gene>
<dbReference type="Pfam" id="PF00698">
    <property type="entry name" value="Acyl_transf_1"/>
    <property type="match status" value="1"/>
</dbReference>
<dbReference type="InterPro" id="IPR049900">
    <property type="entry name" value="PKS_mFAS_DH"/>
</dbReference>
<dbReference type="Gene3D" id="3.40.47.10">
    <property type="match status" value="1"/>
</dbReference>
<dbReference type="InterPro" id="IPR036291">
    <property type="entry name" value="NAD(P)-bd_dom_sf"/>
</dbReference>
<dbReference type="PANTHER" id="PTHR43775:SF37">
    <property type="entry name" value="SI:DKEY-61P9.11"/>
    <property type="match status" value="1"/>
</dbReference>
<dbReference type="PROSITE" id="PS52004">
    <property type="entry name" value="KS3_2"/>
    <property type="match status" value="1"/>
</dbReference>
<dbReference type="SMART" id="SM00822">
    <property type="entry name" value="PKS_KR"/>
    <property type="match status" value="1"/>
</dbReference>
<dbReference type="InterPro" id="IPR016035">
    <property type="entry name" value="Acyl_Trfase/lysoPLipase"/>
</dbReference>
<dbReference type="Pfam" id="PF02801">
    <property type="entry name" value="Ketoacyl-synt_C"/>
    <property type="match status" value="1"/>
</dbReference>
<dbReference type="Proteomes" id="UP000032702">
    <property type="component" value="Unassembled WGS sequence"/>
</dbReference>
<dbReference type="InterPro" id="IPR049552">
    <property type="entry name" value="PKS_DH_N"/>
</dbReference>
<feature type="region of interest" description="C-terminal hotdog fold" evidence="5">
    <location>
        <begin position="1069"/>
        <end position="1218"/>
    </location>
</feature>
<dbReference type="InterPro" id="IPR014030">
    <property type="entry name" value="Ketoacyl_synth_N"/>
</dbReference>
<keyword evidence="2" id="KW-0597">Phosphoprotein</keyword>
<dbReference type="InterPro" id="IPR049551">
    <property type="entry name" value="PKS_DH_C"/>
</dbReference>
<dbReference type="Pfam" id="PF00550">
    <property type="entry name" value="PP-binding"/>
    <property type="match status" value="1"/>
</dbReference>
<dbReference type="InterPro" id="IPR036736">
    <property type="entry name" value="ACP-like_sf"/>
</dbReference>
<evidence type="ECO:0000259" key="6">
    <source>
        <dbReference type="PROSITE" id="PS50075"/>
    </source>
</evidence>
<feature type="region of interest" description="N-terminal hotdog fold" evidence="5">
    <location>
        <begin position="928"/>
        <end position="1053"/>
    </location>
</feature>
<dbReference type="InterPro" id="IPR006162">
    <property type="entry name" value="Ppantetheine_attach_site"/>
</dbReference>
<accession>Q08PV3</accession>
<evidence type="ECO:0000313" key="10">
    <source>
        <dbReference type="EMBL" id="EAU62513.1"/>
    </source>
</evidence>
<dbReference type="InterPro" id="IPR049490">
    <property type="entry name" value="C883_1060-like_KR_N"/>
</dbReference>
<dbReference type="InterPro" id="IPR032821">
    <property type="entry name" value="PKS_assoc"/>
</dbReference>
<dbReference type="SUPFAM" id="SSF51735">
    <property type="entry name" value="NAD(P)-binding Rossmann-fold domains"/>
    <property type="match status" value="2"/>
</dbReference>
<dbReference type="Pfam" id="PF21089">
    <property type="entry name" value="PKS_DH_N"/>
    <property type="match status" value="1"/>
</dbReference>
<dbReference type="InterPro" id="IPR042104">
    <property type="entry name" value="PKS_dehydratase_sf"/>
</dbReference>
<dbReference type="SMART" id="SM00827">
    <property type="entry name" value="PKS_AT"/>
    <property type="match status" value="1"/>
</dbReference>
<dbReference type="PROSITE" id="PS00606">
    <property type="entry name" value="KS3_1"/>
    <property type="match status" value="1"/>
</dbReference>
<feature type="active site" description="Proton donor; for dehydratase activity" evidence="5">
    <location>
        <position position="1130"/>
    </location>
</feature>
<dbReference type="InterPro" id="IPR009081">
    <property type="entry name" value="PP-bd_ACP"/>
</dbReference>
<dbReference type="HOGENOM" id="CLU_000022_35_2_7"/>
<dbReference type="FunFam" id="3.40.47.10:FF:000019">
    <property type="entry name" value="Polyketide synthase type I"/>
    <property type="match status" value="1"/>
</dbReference>
<keyword evidence="3" id="KW-0808">Transferase</keyword>
<dbReference type="InterPro" id="IPR013968">
    <property type="entry name" value="PKS_KR"/>
</dbReference>